<dbReference type="InterPro" id="IPR003591">
    <property type="entry name" value="Leu-rich_rpt_typical-subtyp"/>
</dbReference>
<organism evidence="4 5">
    <name type="scientific">Thecamonas trahens ATCC 50062</name>
    <dbReference type="NCBI Taxonomy" id="461836"/>
    <lineage>
        <taxon>Eukaryota</taxon>
        <taxon>Apusozoa</taxon>
        <taxon>Apusomonadida</taxon>
        <taxon>Apusomonadidae</taxon>
        <taxon>Thecamonas</taxon>
    </lineage>
</organism>
<dbReference type="Pfam" id="PF00481">
    <property type="entry name" value="PP2C"/>
    <property type="match status" value="1"/>
</dbReference>
<evidence type="ECO:0000259" key="3">
    <source>
        <dbReference type="PROSITE" id="PS51746"/>
    </source>
</evidence>
<keyword evidence="1" id="KW-0433">Leucine-rich repeat</keyword>
<dbReference type="Pfam" id="PF13855">
    <property type="entry name" value="LRR_8"/>
    <property type="match status" value="2"/>
</dbReference>
<dbReference type="SMART" id="SM00369">
    <property type="entry name" value="LRR_TYP"/>
    <property type="match status" value="5"/>
</dbReference>
<keyword evidence="2" id="KW-0677">Repeat</keyword>
<evidence type="ECO:0000313" key="4">
    <source>
        <dbReference type="EMBL" id="KNC55602.1"/>
    </source>
</evidence>
<dbReference type="SUPFAM" id="SSF52058">
    <property type="entry name" value="L domain-like"/>
    <property type="match status" value="1"/>
</dbReference>
<dbReference type="PROSITE" id="PS51746">
    <property type="entry name" value="PPM_2"/>
    <property type="match status" value="1"/>
</dbReference>
<keyword evidence="5" id="KW-1185">Reference proteome</keyword>
<sequence>MSRLACKLLRTQVWPARHLAHGSVRYGLDEGRTEAIPTFEMCGDSGLTAFPAVVTQQAFLREVKLARNAITELPDGLGEMSNLALLDVSYNALRSLSPAVARLSSLENLNVAGNELSGDEAWPASLPASLHTLNAAGAGLESVPDAIATLSAVMTLNLASNALTVLGCGVDGGWARLHTLDVSRNLLCSLPDELGSLSSLMFLNASYNALQSVPASVGELDRLVTLNVAHNELASLPSSVWKLSSLRTLNASFNVIASLPCNADEMPANGSLQTVLLIGNGLQQLPWAALGSSARSLRTLELSCNPELGEDLVSEAACEVGPLLTRLTWVNMTCCGVGAWPAWLGALSALETCILWGNVGAWPDRSCASPVGSKVVTLSLGATGAGPEVLDALDAVVDQLKELDLGHNPEVDGSTLAPRVECISLAGTSGLAPNMPPEGTAADEDELAGVIDALAARWAVAARVGRREDMEDAHCVGQASVPAHAVAALGKTLATFAVFDGHMNAVASTFAAKAWEAALQEALVASCRAGDAAEDMVGAALIAALAAVEANLEAAHTGDAAGGTTAVVAVLYAPPGSREVRCSVANVGDSRAAVVDAAGGCFG</sequence>
<dbReference type="InterPro" id="IPR036457">
    <property type="entry name" value="PPM-type-like_dom_sf"/>
</dbReference>
<gene>
    <name evidence="4" type="ORF">AMSG_01871</name>
</gene>
<accession>A0A0L0DTS9</accession>
<dbReference type="InterPro" id="IPR032675">
    <property type="entry name" value="LRR_dom_sf"/>
</dbReference>
<evidence type="ECO:0000256" key="2">
    <source>
        <dbReference type="ARBA" id="ARBA00022737"/>
    </source>
</evidence>
<dbReference type="OrthoDB" id="660555at2759"/>
<dbReference type="GeneID" id="25561592"/>
<dbReference type="InterPro" id="IPR001932">
    <property type="entry name" value="PPM-type_phosphatase-like_dom"/>
</dbReference>
<dbReference type="eggNOG" id="KOG0619">
    <property type="taxonomic scope" value="Eukaryota"/>
</dbReference>
<evidence type="ECO:0000313" key="5">
    <source>
        <dbReference type="Proteomes" id="UP000054408"/>
    </source>
</evidence>
<dbReference type="Gene3D" id="3.60.40.10">
    <property type="entry name" value="PPM-type phosphatase domain"/>
    <property type="match status" value="1"/>
</dbReference>
<dbReference type="EMBL" id="GL349439">
    <property type="protein sequence ID" value="KNC55602.1"/>
    <property type="molecule type" value="Genomic_DNA"/>
</dbReference>
<dbReference type="RefSeq" id="XP_013761375.1">
    <property type="nucleotide sequence ID" value="XM_013905921.1"/>
</dbReference>
<dbReference type="SUPFAM" id="SSF81606">
    <property type="entry name" value="PP2C-like"/>
    <property type="match status" value="1"/>
</dbReference>
<dbReference type="Gene3D" id="3.80.10.10">
    <property type="entry name" value="Ribonuclease Inhibitor"/>
    <property type="match status" value="2"/>
</dbReference>
<name>A0A0L0DTS9_THETB</name>
<dbReference type="InterPro" id="IPR001611">
    <property type="entry name" value="Leu-rich_rpt"/>
</dbReference>
<dbReference type="InterPro" id="IPR050216">
    <property type="entry name" value="LRR_domain-containing"/>
</dbReference>
<dbReference type="PANTHER" id="PTHR48051:SF1">
    <property type="entry name" value="RAS SUPPRESSOR PROTEIN 1"/>
    <property type="match status" value="1"/>
</dbReference>
<dbReference type="GO" id="GO:0005737">
    <property type="term" value="C:cytoplasm"/>
    <property type="evidence" value="ECO:0007669"/>
    <property type="project" value="TreeGrafter"/>
</dbReference>
<proteinExistence type="predicted"/>
<reference evidence="4 5" key="1">
    <citation type="submission" date="2010-05" db="EMBL/GenBank/DDBJ databases">
        <title>The Genome Sequence of Thecamonas trahens ATCC 50062.</title>
        <authorList>
            <consortium name="The Broad Institute Genome Sequencing Platform"/>
            <person name="Russ C."/>
            <person name="Cuomo C."/>
            <person name="Shea T."/>
            <person name="Young S.K."/>
            <person name="Zeng Q."/>
            <person name="Koehrsen M."/>
            <person name="Haas B."/>
            <person name="Borodovsky M."/>
            <person name="Guigo R."/>
            <person name="Alvarado L."/>
            <person name="Berlin A."/>
            <person name="Bochicchio J."/>
            <person name="Borenstein D."/>
            <person name="Chapman S."/>
            <person name="Chen Z."/>
            <person name="Freedman E."/>
            <person name="Gellesch M."/>
            <person name="Goldberg J."/>
            <person name="Griggs A."/>
            <person name="Gujja S."/>
            <person name="Heilman E."/>
            <person name="Heiman D."/>
            <person name="Hepburn T."/>
            <person name="Howarth C."/>
            <person name="Jen D."/>
            <person name="Larson L."/>
            <person name="Mehta T."/>
            <person name="Park D."/>
            <person name="Pearson M."/>
            <person name="Roberts A."/>
            <person name="Saif S."/>
            <person name="Shenoy N."/>
            <person name="Sisk P."/>
            <person name="Stolte C."/>
            <person name="Sykes S."/>
            <person name="Thomson T."/>
            <person name="Walk T."/>
            <person name="White J."/>
            <person name="Yandava C."/>
            <person name="Burger G."/>
            <person name="Gray M.W."/>
            <person name="Holland P.W.H."/>
            <person name="King N."/>
            <person name="Lang F.B.F."/>
            <person name="Roger A.J."/>
            <person name="Ruiz-Trillo I."/>
            <person name="Lander E."/>
            <person name="Nusbaum C."/>
        </authorList>
    </citation>
    <scope>NUCLEOTIDE SEQUENCE [LARGE SCALE GENOMIC DNA]</scope>
    <source>
        <strain evidence="4 5">ATCC 50062</strain>
    </source>
</reference>
<protein>
    <submittedName>
        <fullName evidence="4">Leucine-rich repeat protein</fullName>
    </submittedName>
</protein>
<dbReference type="Proteomes" id="UP000054408">
    <property type="component" value="Unassembled WGS sequence"/>
</dbReference>
<dbReference type="AlphaFoldDB" id="A0A0L0DTS9"/>
<dbReference type="SMART" id="SM00364">
    <property type="entry name" value="LRR_BAC"/>
    <property type="match status" value="7"/>
</dbReference>
<dbReference type="STRING" id="461836.A0A0L0DTS9"/>
<feature type="domain" description="PPM-type phosphatase" evidence="3">
    <location>
        <begin position="457"/>
        <end position="603"/>
    </location>
</feature>
<dbReference type="PANTHER" id="PTHR48051">
    <property type="match status" value="1"/>
</dbReference>
<evidence type="ECO:0000256" key="1">
    <source>
        <dbReference type="ARBA" id="ARBA00022614"/>
    </source>
</evidence>